<comment type="caution">
    <text evidence="1">The sequence shown here is derived from an EMBL/GenBank/DDBJ whole genome shotgun (WGS) entry which is preliminary data.</text>
</comment>
<protein>
    <submittedName>
        <fullName evidence="1">Uncharacterized protein</fullName>
    </submittedName>
</protein>
<keyword evidence="2" id="KW-1185">Reference proteome</keyword>
<dbReference type="Proteomes" id="UP000076512">
    <property type="component" value="Unassembled WGS sequence"/>
</dbReference>
<dbReference type="STRING" id="455432.AWN90_20905"/>
<proteinExistence type="predicted"/>
<dbReference type="OrthoDB" id="4553473at2"/>
<organism evidence="1 2">
    <name type="scientific">Nocardia terpenica</name>
    <dbReference type="NCBI Taxonomy" id="455432"/>
    <lineage>
        <taxon>Bacteria</taxon>
        <taxon>Bacillati</taxon>
        <taxon>Actinomycetota</taxon>
        <taxon>Actinomycetes</taxon>
        <taxon>Mycobacteriales</taxon>
        <taxon>Nocardiaceae</taxon>
        <taxon>Nocardia</taxon>
    </lineage>
</organism>
<dbReference type="EMBL" id="LWGR01000003">
    <property type="protein sequence ID" value="KZM75796.1"/>
    <property type="molecule type" value="Genomic_DNA"/>
</dbReference>
<dbReference type="InterPro" id="IPR023213">
    <property type="entry name" value="CAT-like_dom_sf"/>
</dbReference>
<evidence type="ECO:0000313" key="2">
    <source>
        <dbReference type="Proteomes" id="UP000076512"/>
    </source>
</evidence>
<dbReference type="AlphaFoldDB" id="A0A164PMZ0"/>
<dbReference type="SUPFAM" id="SSF52777">
    <property type="entry name" value="CoA-dependent acyltransferases"/>
    <property type="match status" value="1"/>
</dbReference>
<reference evidence="1 2" key="1">
    <citation type="submission" date="2016-04" db="EMBL/GenBank/DDBJ databases">
        <authorList>
            <person name="Evans L.H."/>
            <person name="Alamgir A."/>
            <person name="Owens N."/>
            <person name="Weber N.D."/>
            <person name="Virtaneva K."/>
            <person name="Barbian K."/>
            <person name="Babar A."/>
            <person name="Rosenke K."/>
        </authorList>
    </citation>
    <scope>NUCLEOTIDE SEQUENCE [LARGE SCALE GENOMIC DNA]</scope>
    <source>
        <strain evidence="1 2">IFM 0406</strain>
    </source>
</reference>
<name>A0A164PMZ0_9NOCA</name>
<sequence>MELRTTTVVTPAPQPAAPPRPGIVSFALRFTGYLYAVGLQDAFADLVARHEPLRTVHPVVNSAATRLVLAADAAPTVHLVPILTSGRDLPVLIADFLDEIRAAPIPVHARTFRIVDTVDDIPEHMLIVGLSRRAADRLSPARLSRDLITAYAARRRNRPTRWDTPRPATLHVHELRRVQLLEPALATVG</sequence>
<gene>
    <name evidence="1" type="ORF">AWN90_20905</name>
</gene>
<accession>A0A164PMZ0</accession>
<dbReference type="RefSeq" id="WP_067583847.1">
    <property type="nucleotide sequence ID" value="NZ_JABMCZ010000001.1"/>
</dbReference>
<dbReference type="Gene3D" id="3.30.559.10">
    <property type="entry name" value="Chloramphenicol acetyltransferase-like domain"/>
    <property type="match status" value="1"/>
</dbReference>
<evidence type="ECO:0000313" key="1">
    <source>
        <dbReference type="EMBL" id="KZM75796.1"/>
    </source>
</evidence>